<dbReference type="Proteomes" id="UP000016662">
    <property type="component" value="Unassembled WGS sequence"/>
</dbReference>
<proteinExistence type="predicted"/>
<dbReference type="HOGENOM" id="CLU_3140331_0_0_9"/>
<evidence type="ECO:0000313" key="3">
    <source>
        <dbReference type="Proteomes" id="UP000016662"/>
    </source>
</evidence>
<gene>
    <name evidence="2" type="ORF">RUMCAL_01386</name>
</gene>
<evidence type="ECO:0000313" key="2">
    <source>
        <dbReference type="EMBL" id="ERJ96251.1"/>
    </source>
</evidence>
<reference evidence="2 3" key="1">
    <citation type="submission" date="2013-07" db="EMBL/GenBank/DDBJ databases">
        <authorList>
            <person name="Weinstock G."/>
            <person name="Sodergren E."/>
            <person name="Wylie T."/>
            <person name="Fulton L."/>
            <person name="Fulton R."/>
            <person name="Fronick C."/>
            <person name="O'Laughlin M."/>
            <person name="Godfrey J."/>
            <person name="Miner T."/>
            <person name="Herter B."/>
            <person name="Appelbaum E."/>
            <person name="Cordes M."/>
            <person name="Lek S."/>
            <person name="Wollam A."/>
            <person name="Pepin K.H."/>
            <person name="Palsikar V.B."/>
            <person name="Mitreva M."/>
            <person name="Wilson R.K."/>
        </authorList>
    </citation>
    <scope>NUCLEOTIDE SEQUENCE [LARGE SCALE GENOMIC DNA]</scope>
    <source>
        <strain evidence="2 3">ATCC 27760</strain>
    </source>
</reference>
<dbReference type="AlphaFoldDB" id="U2KCJ3"/>
<name>U2KCJ3_9FIRM</name>
<dbReference type="STRING" id="411473.RUMCAL_01386"/>
<protein>
    <submittedName>
        <fullName evidence="2">Uncharacterized protein</fullName>
    </submittedName>
</protein>
<feature type="region of interest" description="Disordered" evidence="1">
    <location>
        <begin position="18"/>
        <end position="49"/>
    </location>
</feature>
<dbReference type="EMBL" id="AWVF01000175">
    <property type="protein sequence ID" value="ERJ96251.1"/>
    <property type="molecule type" value="Genomic_DNA"/>
</dbReference>
<keyword evidence="3" id="KW-1185">Reference proteome</keyword>
<comment type="caution">
    <text evidence="2">The sequence shown here is derived from an EMBL/GenBank/DDBJ whole genome shotgun (WGS) entry which is preliminary data.</text>
</comment>
<evidence type="ECO:0000256" key="1">
    <source>
        <dbReference type="SAM" id="MobiDB-lite"/>
    </source>
</evidence>
<sequence length="49" mass="5474">MIAVYGAAFAVPHGCHHKTTNTKEGQIKKAIPSLYKRREREAKGVTSYE</sequence>
<organism evidence="2 3">
    <name type="scientific">Ruminococcus callidus ATCC 27760</name>
    <dbReference type="NCBI Taxonomy" id="411473"/>
    <lineage>
        <taxon>Bacteria</taxon>
        <taxon>Bacillati</taxon>
        <taxon>Bacillota</taxon>
        <taxon>Clostridia</taxon>
        <taxon>Eubacteriales</taxon>
        <taxon>Oscillospiraceae</taxon>
        <taxon>Ruminococcus</taxon>
    </lineage>
</organism>
<accession>U2KCJ3</accession>